<evidence type="ECO:0000256" key="2">
    <source>
        <dbReference type="ARBA" id="ARBA00004322"/>
    </source>
</evidence>
<keyword evidence="6" id="KW-0963">Cytoplasm</keyword>
<evidence type="ECO:0000256" key="14">
    <source>
        <dbReference type="ARBA" id="ARBA00023204"/>
    </source>
</evidence>
<keyword evidence="15" id="KW-0539">Nucleus</keyword>
<evidence type="ECO:0000256" key="3">
    <source>
        <dbReference type="ARBA" id="ARBA00004496"/>
    </source>
</evidence>
<keyword evidence="9" id="KW-0677">Repeat</keyword>
<dbReference type="GO" id="GO:0036297">
    <property type="term" value="P:interstrand cross-link repair"/>
    <property type="evidence" value="ECO:0007669"/>
    <property type="project" value="InterPro"/>
</dbReference>
<dbReference type="RefSeq" id="XP_022661484.1">
    <property type="nucleotide sequence ID" value="XM_022805749.1"/>
</dbReference>
<keyword evidence="8" id="KW-0808">Transferase</keyword>
<evidence type="ECO:0000313" key="20">
    <source>
        <dbReference type="Proteomes" id="UP000594260"/>
    </source>
</evidence>
<dbReference type="Gene3D" id="3.30.40.10">
    <property type="entry name" value="Zinc/RING finger domain, C3HC4 (zinc finger)"/>
    <property type="match status" value="1"/>
</dbReference>
<dbReference type="Proteomes" id="UP000594260">
    <property type="component" value="Unplaced"/>
</dbReference>
<feature type="compositionally biased region" description="Low complexity" evidence="17">
    <location>
        <begin position="48"/>
        <end position="63"/>
    </location>
</feature>
<feature type="compositionally biased region" description="Low complexity" evidence="17">
    <location>
        <begin position="390"/>
        <end position="400"/>
    </location>
</feature>
<dbReference type="GeneID" id="111250456"/>
<feature type="compositionally biased region" description="Polar residues" evidence="17">
    <location>
        <begin position="20"/>
        <end position="31"/>
    </location>
</feature>
<feature type="compositionally biased region" description="Low complexity" evidence="17">
    <location>
        <begin position="113"/>
        <end position="124"/>
    </location>
</feature>
<keyword evidence="14" id="KW-0234">DNA repair</keyword>
<keyword evidence="7" id="KW-0853">WD repeat</keyword>
<evidence type="ECO:0000256" key="10">
    <source>
        <dbReference type="ARBA" id="ARBA00022763"/>
    </source>
</evidence>
<evidence type="ECO:0000256" key="15">
    <source>
        <dbReference type="ARBA" id="ARBA00023242"/>
    </source>
</evidence>
<keyword evidence="13" id="KW-0862">Zinc</keyword>
<evidence type="ECO:0000256" key="4">
    <source>
        <dbReference type="ARBA" id="ARBA00004906"/>
    </source>
</evidence>
<evidence type="ECO:0000256" key="5">
    <source>
        <dbReference type="ARBA" id="ARBA00012483"/>
    </source>
</evidence>
<dbReference type="OrthoDB" id="5600418at2759"/>
<evidence type="ECO:0000256" key="16">
    <source>
        <dbReference type="PROSITE-ProRule" id="PRU00175"/>
    </source>
</evidence>
<feature type="compositionally biased region" description="Low complexity" evidence="17">
    <location>
        <begin position="353"/>
        <end position="369"/>
    </location>
</feature>
<sequence length="910" mass="100084">MDNSDWLFLNEEELNDLQSAIQLNPSSTVRGTNAREQDEPGGSGNNVEQPRGSQSSRRSAAAPRRSESAETDGTSATGGRYAQILSGERVLVDRRGAMGDEQGRIGRSRRGAANRNGRTAAPNGEGPAGADRFVINSTQWEHRSSRATASARNTRSRRGTSQLLSPSQNPRRSPAEPASRSDVGTLETEEIDGDTEGDDEARWELPPSRGVGRGTRSSTGTRSRSTRATSRLVEEFLSDDDSDSTNPLGVEPAFLNELDAVAAEMDAIFSDEATISDDDELTFDEEDDDFLPAINVSGLQGLRVIVEELSNQEMARRGGANPIDISSDEDTEEQRREWRRRGVDTANARRRAAANVAADAEEQAAQATAPSQGSRRNERIVSRQHDARGNSGNDNSNSNNNDKDDEDSQGPSKRCRLDPDVKNARLAEKEDDINRVATCSICLDDMNQGGDHRLVVLKCGHCFGESCVKRWLMSGKRSCPMCNRQASLKHMRVAFLDCHRLGESYELAEARKEIDDLRYREQKSCDQVRELNFRVEALVGQNALLNERVRQLEKGAHVNQPYLGQSSNELGGFPKTQSFTKLSGHCKYMAYSDKLGLIAVSAKPVTPFFEGFSVELCSLYDLKSRRAKLLHTHEIKDLDFHQNKLWLLTASLDNSARISSVDNLGLANVHTLQLHNKVWSACWSNASDTNFYLGLQNGDIVEYDVRTLRDPVQVLRGPSNNMIPIVSLKSITVNQERREVHGLACSQLRNAIRIYTEIGPNRYQAQNIPTAGNCFSLSYYAPNETLLVNSRTFSGSQGLKGVTNEVFCLDGRNGDTVVSAKCKFQSGGSSSVITKPAIVTSPTGELWACCLDDQAKTIQVFSCNDASLRLTLKSQDPLAKQFTQAERISLRGRSEYALAGLSDGGLTIFA</sequence>
<dbReference type="GO" id="GO:0061630">
    <property type="term" value="F:ubiquitin protein ligase activity"/>
    <property type="evidence" value="ECO:0007669"/>
    <property type="project" value="UniProtKB-EC"/>
</dbReference>
<feature type="domain" description="RING-type" evidence="18">
    <location>
        <begin position="439"/>
        <end position="483"/>
    </location>
</feature>
<dbReference type="GO" id="GO:0016605">
    <property type="term" value="C:PML body"/>
    <property type="evidence" value="ECO:0007669"/>
    <property type="project" value="UniProtKB-SubCell"/>
</dbReference>
<dbReference type="InterPro" id="IPR001841">
    <property type="entry name" value="Znf_RING"/>
</dbReference>
<dbReference type="InterPro" id="IPR037381">
    <property type="entry name" value="RFWD3"/>
</dbReference>
<keyword evidence="11 16" id="KW-0479">Metal-binding</keyword>
<dbReference type="InterPro" id="IPR013083">
    <property type="entry name" value="Znf_RING/FYVE/PHD"/>
</dbReference>
<evidence type="ECO:0000256" key="7">
    <source>
        <dbReference type="ARBA" id="ARBA00022574"/>
    </source>
</evidence>
<evidence type="ECO:0000256" key="6">
    <source>
        <dbReference type="ARBA" id="ARBA00022490"/>
    </source>
</evidence>
<protein>
    <recommendedName>
        <fullName evidence="5">RING-type E3 ubiquitin transferase</fullName>
        <ecNumber evidence="5">2.3.2.27</ecNumber>
    </recommendedName>
</protein>
<reference evidence="19" key="1">
    <citation type="submission" date="2021-01" db="UniProtKB">
        <authorList>
            <consortium name="EnsemblMetazoa"/>
        </authorList>
    </citation>
    <scope>IDENTIFICATION</scope>
</reference>
<dbReference type="SMART" id="SM00320">
    <property type="entry name" value="WD40"/>
    <property type="match status" value="2"/>
</dbReference>
<evidence type="ECO:0000256" key="12">
    <source>
        <dbReference type="ARBA" id="ARBA00022786"/>
    </source>
</evidence>
<keyword evidence="20" id="KW-1185">Reference proteome</keyword>
<dbReference type="RefSeq" id="XP_022661483.1">
    <property type="nucleotide sequence ID" value="XM_022805748.1"/>
</dbReference>
<dbReference type="Pfam" id="PF23419">
    <property type="entry name" value="WD40_RFWD3"/>
    <property type="match status" value="1"/>
</dbReference>
<feature type="region of interest" description="Disordered" evidence="17">
    <location>
        <begin position="20"/>
        <end position="248"/>
    </location>
</feature>
<dbReference type="PROSITE" id="PS50089">
    <property type="entry name" value="ZF_RING_2"/>
    <property type="match status" value="1"/>
</dbReference>
<dbReference type="InParanoid" id="A0A7M7K4F0"/>
<evidence type="ECO:0000256" key="9">
    <source>
        <dbReference type="ARBA" id="ARBA00022737"/>
    </source>
</evidence>
<proteinExistence type="predicted"/>
<organism evidence="19 20">
    <name type="scientific">Varroa destructor</name>
    <name type="common">Honeybee mite</name>
    <dbReference type="NCBI Taxonomy" id="109461"/>
    <lineage>
        <taxon>Eukaryota</taxon>
        <taxon>Metazoa</taxon>
        <taxon>Ecdysozoa</taxon>
        <taxon>Arthropoda</taxon>
        <taxon>Chelicerata</taxon>
        <taxon>Arachnida</taxon>
        <taxon>Acari</taxon>
        <taxon>Parasitiformes</taxon>
        <taxon>Mesostigmata</taxon>
        <taxon>Gamasina</taxon>
        <taxon>Dermanyssoidea</taxon>
        <taxon>Varroidae</taxon>
        <taxon>Varroa</taxon>
    </lineage>
</organism>
<dbReference type="SUPFAM" id="SSF50978">
    <property type="entry name" value="WD40 repeat-like"/>
    <property type="match status" value="1"/>
</dbReference>
<dbReference type="InterPro" id="IPR036322">
    <property type="entry name" value="WD40_repeat_dom_sf"/>
</dbReference>
<dbReference type="InterPro" id="IPR001680">
    <property type="entry name" value="WD40_rpt"/>
</dbReference>
<evidence type="ECO:0000259" key="18">
    <source>
        <dbReference type="PROSITE" id="PS50089"/>
    </source>
</evidence>
<feature type="compositionally biased region" description="Polar residues" evidence="17">
    <location>
        <begin position="162"/>
        <end position="171"/>
    </location>
</feature>
<name>A0A7M7K4F0_VARDE</name>
<evidence type="ECO:0000256" key="13">
    <source>
        <dbReference type="ARBA" id="ARBA00022833"/>
    </source>
</evidence>
<feature type="compositionally biased region" description="Low complexity" evidence="17">
    <location>
        <begin position="208"/>
        <end position="231"/>
    </location>
</feature>
<comment type="pathway">
    <text evidence="4">Protein modification; protein ubiquitination.</text>
</comment>
<comment type="catalytic activity">
    <reaction evidence="1">
        <text>S-ubiquitinyl-[E2 ubiquitin-conjugating enzyme]-L-cysteine + [acceptor protein]-L-lysine = [E2 ubiquitin-conjugating enzyme]-L-cysteine + N(6)-ubiquitinyl-[acceptor protein]-L-lysine.</text>
        <dbReference type="EC" id="2.3.2.27"/>
    </reaction>
</comment>
<dbReference type="Gene3D" id="2.130.10.10">
    <property type="entry name" value="YVTN repeat-like/Quinoprotein amine dehydrogenase"/>
    <property type="match status" value="1"/>
</dbReference>
<feature type="compositionally biased region" description="Basic and acidic residues" evidence="17">
    <location>
        <begin position="90"/>
        <end position="104"/>
    </location>
</feature>
<feature type="compositionally biased region" description="Basic and acidic residues" evidence="17">
    <location>
        <begin position="375"/>
        <end position="388"/>
    </location>
</feature>
<keyword evidence="12" id="KW-0833">Ubl conjugation pathway</keyword>
<dbReference type="AlphaFoldDB" id="A0A7M7K4F0"/>
<dbReference type="SUPFAM" id="SSF57850">
    <property type="entry name" value="RING/U-box"/>
    <property type="match status" value="1"/>
</dbReference>
<dbReference type="EC" id="2.3.2.27" evidence="5"/>
<evidence type="ECO:0000313" key="19">
    <source>
        <dbReference type="EnsemblMetazoa" id="XP_022661483"/>
    </source>
</evidence>
<evidence type="ECO:0000256" key="11">
    <source>
        <dbReference type="ARBA" id="ARBA00022771"/>
    </source>
</evidence>
<feature type="region of interest" description="Disordered" evidence="17">
    <location>
        <begin position="314"/>
        <end position="421"/>
    </location>
</feature>
<dbReference type="Pfam" id="PF13639">
    <property type="entry name" value="zf-RING_2"/>
    <property type="match status" value="1"/>
</dbReference>
<evidence type="ECO:0000256" key="17">
    <source>
        <dbReference type="SAM" id="MobiDB-lite"/>
    </source>
</evidence>
<comment type="subcellular location">
    <subcellularLocation>
        <location evidence="3">Cytoplasm</location>
    </subcellularLocation>
    <subcellularLocation>
        <location evidence="2">Nucleus</location>
        <location evidence="2">PML body</location>
    </subcellularLocation>
</comment>
<keyword evidence="11 16" id="KW-0863">Zinc-finger</keyword>
<accession>A0A7M7K4F0</accession>
<dbReference type="InterPro" id="IPR056527">
    <property type="entry name" value="WD40_RFWD3"/>
</dbReference>
<dbReference type="InterPro" id="IPR015943">
    <property type="entry name" value="WD40/YVTN_repeat-like_dom_sf"/>
</dbReference>
<dbReference type="GO" id="GO:0008270">
    <property type="term" value="F:zinc ion binding"/>
    <property type="evidence" value="ECO:0007669"/>
    <property type="project" value="UniProtKB-KW"/>
</dbReference>
<dbReference type="GO" id="GO:0005737">
    <property type="term" value="C:cytoplasm"/>
    <property type="evidence" value="ECO:0007669"/>
    <property type="project" value="UniProtKB-SubCell"/>
</dbReference>
<evidence type="ECO:0000256" key="1">
    <source>
        <dbReference type="ARBA" id="ARBA00000900"/>
    </source>
</evidence>
<dbReference type="SMART" id="SM00184">
    <property type="entry name" value="RING"/>
    <property type="match status" value="1"/>
</dbReference>
<evidence type="ECO:0000256" key="8">
    <source>
        <dbReference type="ARBA" id="ARBA00022679"/>
    </source>
</evidence>
<keyword evidence="10" id="KW-0227">DNA damage</keyword>
<dbReference type="CDD" id="cd16450">
    <property type="entry name" value="mRING-C3HGC3_RFWD3"/>
    <property type="match status" value="1"/>
</dbReference>
<dbReference type="KEGG" id="vde:111250456"/>
<feature type="compositionally biased region" description="Basic and acidic residues" evidence="17">
    <location>
        <begin position="333"/>
        <end position="343"/>
    </location>
</feature>
<dbReference type="EnsemblMetazoa" id="XM_022805748">
    <property type="protein sequence ID" value="XP_022661483"/>
    <property type="gene ID" value="LOC111250456"/>
</dbReference>
<dbReference type="GO" id="GO:0016567">
    <property type="term" value="P:protein ubiquitination"/>
    <property type="evidence" value="ECO:0007669"/>
    <property type="project" value="InterPro"/>
</dbReference>
<feature type="compositionally biased region" description="Acidic residues" evidence="17">
    <location>
        <begin position="187"/>
        <end position="201"/>
    </location>
</feature>
<dbReference type="PANTHER" id="PTHR16047">
    <property type="entry name" value="RFWD3 PROTEIN"/>
    <property type="match status" value="1"/>
</dbReference>
<dbReference type="EnsemblMetazoa" id="XM_022805749">
    <property type="protein sequence ID" value="XP_022661484"/>
    <property type="gene ID" value="LOC111250456"/>
</dbReference>
<dbReference type="PANTHER" id="PTHR16047:SF7">
    <property type="entry name" value="E3 UBIQUITIN-PROTEIN LIGASE RFWD3"/>
    <property type="match status" value="1"/>
</dbReference>